<dbReference type="OrthoDB" id="9800818at2"/>
<evidence type="ECO:0000313" key="1">
    <source>
        <dbReference type="EMBL" id="ROU03591.1"/>
    </source>
</evidence>
<reference evidence="1 2" key="1">
    <citation type="submission" date="2018-10" db="EMBL/GenBank/DDBJ databases">
        <title>Histidinibacterium lentulum gen. nov., sp. nov., a marine bacterium from the culture broth of Picochlorum sp. 122.</title>
        <authorList>
            <person name="Wang G."/>
        </authorList>
    </citation>
    <scope>NUCLEOTIDE SEQUENCE [LARGE SCALE GENOMIC DNA]</scope>
    <source>
        <strain evidence="1 2">B17</strain>
    </source>
</reference>
<protein>
    <submittedName>
        <fullName evidence="1">DUF3800 domain-containing protein</fullName>
    </submittedName>
</protein>
<proteinExistence type="predicted"/>
<dbReference type="EMBL" id="RDRB01000002">
    <property type="protein sequence ID" value="ROU03591.1"/>
    <property type="molecule type" value="Genomic_DNA"/>
</dbReference>
<comment type="caution">
    <text evidence="1">The sequence shown here is derived from an EMBL/GenBank/DDBJ whole genome shotgun (WGS) entry which is preliminary data.</text>
</comment>
<sequence>MRICYIDEAGCTGALPSATSSIQPSLVVVGVFIDYGSLHQLTSDLIDLKQRFYPKLLPSTATHLDWIREEIKGSDIRKRACSGSRNDRRHSFGVLDQVTVTADKSDIRVVGRVWIKGIGQPMKGMAVYTSSIQSIYTDFQRYLTQHDDYGFVVVDSRVQHLNTQVAHSVFTQKFKGTGDAYDRIIELPAFSHSNNHAGLQLADLIASAIVTPIALSTYCDGIIKSIHVRPRYHVIKDKYRTWLKGRQFRYNEASGRSRGGFVVSDGLTKRPGGELFRSRRNHEDATS</sequence>
<keyword evidence="2" id="KW-1185">Reference proteome</keyword>
<evidence type="ECO:0000313" key="2">
    <source>
        <dbReference type="Proteomes" id="UP000268016"/>
    </source>
</evidence>
<organism evidence="1 2">
    <name type="scientific">Histidinibacterium lentulum</name>
    <dbReference type="NCBI Taxonomy" id="2480588"/>
    <lineage>
        <taxon>Bacteria</taxon>
        <taxon>Pseudomonadati</taxon>
        <taxon>Pseudomonadota</taxon>
        <taxon>Alphaproteobacteria</taxon>
        <taxon>Rhodobacterales</taxon>
        <taxon>Paracoccaceae</taxon>
        <taxon>Histidinibacterium</taxon>
    </lineage>
</organism>
<dbReference type="Pfam" id="PF12686">
    <property type="entry name" value="DUF3800"/>
    <property type="match status" value="1"/>
</dbReference>
<dbReference type="RefSeq" id="WP_123641126.1">
    <property type="nucleotide sequence ID" value="NZ_ML119082.1"/>
</dbReference>
<gene>
    <name evidence="1" type="ORF">EAT49_04660</name>
</gene>
<accession>A0A3N2R885</accession>
<dbReference type="Proteomes" id="UP000268016">
    <property type="component" value="Unassembled WGS sequence"/>
</dbReference>
<dbReference type="AlphaFoldDB" id="A0A3N2R885"/>
<dbReference type="InterPro" id="IPR024524">
    <property type="entry name" value="DUF3800"/>
</dbReference>
<name>A0A3N2R885_9RHOB</name>